<feature type="compositionally biased region" description="Pro residues" evidence="1">
    <location>
        <begin position="716"/>
        <end position="725"/>
    </location>
</feature>
<proteinExistence type="predicted"/>
<accession>C1FH95</accession>
<feature type="region of interest" description="Disordered" evidence="1">
    <location>
        <begin position="711"/>
        <end position="735"/>
    </location>
</feature>
<evidence type="ECO:0000259" key="2">
    <source>
        <dbReference type="PROSITE" id="PS50011"/>
    </source>
</evidence>
<dbReference type="SMART" id="SM00220">
    <property type="entry name" value="S_TKc"/>
    <property type="match status" value="1"/>
</dbReference>
<dbReference type="InterPro" id="IPR016024">
    <property type="entry name" value="ARM-type_fold"/>
</dbReference>
<evidence type="ECO:0000313" key="3">
    <source>
        <dbReference type="EMBL" id="ACO70060.1"/>
    </source>
</evidence>
<dbReference type="RefSeq" id="XP_002508802.1">
    <property type="nucleotide sequence ID" value="XM_002508756.1"/>
</dbReference>
<feature type="compositionally biased region" description="Low complexity" evidence="1">
    <location>
        <begin position="203"/>
        <end position="213"/>
    </location>
</feature>
<organism evidence="3 4">
    <name type="scientific">Micromonas commoda (strain RCC299 / NOUM17 / CCMP2709)</name>
    <name type="common">Picoplanktonic green alga</name>
    <dbReference type="NCBI Taxonomy" id="296587"/>
    <lineage>
        <taxon>Eukaryota</taxon>
        <taxon>Viridiplantae</taxon>
        <taxon>Chlorophyta</taxon>
        <taxon>Mamiellophyceae</taxon>
        <taxon>Mamiellales</taxon>
        <taxon>Mamiellaceae</taxon>
        <taxon>Micromonas</taxon>
    </lineage>
</organism>
<dbReference type="SUPFAM" id="SSF56112">
    <property type="entry name" value="Protein kinase-like (PK-like)"/>
    <property type="match status" value="1"/>
</dbReference>
<feature type="domain" description="Protein kinase" evidence="2">
    <location>
        <begin position="57"/>
        <end position="434"/>
    </location>
</feature>
<dbReference type="InterPro" id="IPR051177">
    <property type="entry name" value="CIK-Related_Protein"/>
</dbReference>
<evidence type="ECO:0000313" key="4">
    <source>
        <dbReference type="Proteomes" id="UP000002009"/>
    </source>
</evidence>
<dbReference type="Gene3D" id="1.10.510.10">
    <property type="entry name" value="Transferase(Phosphotransferase) domain 1"/>
    <property type="match status" value="1"/>
</dbReference>
<dbReference type="InParanoid" id="C1FH95"/>
<dbReference type="OrthoDB" id="79687at2759"/>
<dbReference type="SUPFAM" id="SSF48371">
    <property type="entry name" value="ARM repeat"/>
    <property type="match status" value="1"/>
</dbReference>
<dbReference type="PROSITE" id="PS50011">
    <property type="entry name" value="PROTEIN_KINASE_DOM"/>
    <property type="match status" value="1"/>
</dbReference>
<reference evidence="3 4" key="1">
    <citation type="journal article" date="2009" name="Science">
        <title>Green evolution and dynamic adaptations revealed by genomes of the marine picoeukaryotes Micromonas.</title>
        <authorList>
            <person name="Worden A.Z."/>
            <person name="Lee J.H."/>
            <person name="Mock T."/>
            <person name="Rouze P."/>
            <person name="Simmons M.P."/>
            <person name="Aerts A.L."/>
            <person name="Allen A.E."/>
            <person name="Cuvelier M.L."/>
            <person name="Derelle E."/>
            <person name="Everett M.V."/>
            <person name="Foulon E."/>
            <person name="Grimwood J."/>
            <person name="Gundlach H."/>
            <person name="Henrissat B."/>
            <person name="Napoli C."/>
            <person name="McDonald S.M."/>
            <person name="Parker M.S."/>
            <person name="Rombauts S."/>
            <person name="Salamov A."/>
            <person name="Von Dassow P."/>
            <person name="Badger J.H."/>
            <person name="Coutinho P.M."/>
            <person name="Demir E."/>
            <person name="Dubchak I."/>
            <person name="Gentemann C."/>
            <person name="Eikrem W."/>
            <person name="Gready J.E."/>
            <person name="John U."/>
            <person name="Lanier W."/>
            <person name="Lindquist E.A."/>
            <person name="Lucas S."/>
            <person name="Mayer K.F."/>
            <person name="Moreau H."/>
            <person name="Not F."/>
            <person name="Otillar R."/>
            <person name="Panaud O."/>
            <person name="Pangilinan J."/>
            <person name="Paulsen I."/>
            <person name="Piegu B."/>
            <person name="Poliakov A."/>
            <person name="Robbens S."/>
            <person name="Schmutz J."/>
            <person name="Toulza E."/>
            <person name="Wyss T."/>
            <person name="Zelensky A."/>
            <person name="Zhou K."/>
            <person name="Armbrust E.V."/>
            <person name="Bhattacharya D."/>
            <person name="Goodenough U.W."/>
            <person name="Van de Peer Y."/>
            <person name="Grigoriev I.V."/>
        </authorList>
    </citation>
    <scope>NUCLEOTIDE SEQUENCE [LARGE SCALE GENOMIC DNA]</scope>
    <source>
        <strain evidence="4">RCC299 / NOUM17</strain>
    </source>
</reference>
<dbReference type="Gene3D" id="1.25.10.10">
    <property type="entry name" value="Leucine-rich Repeat Variant"/>
    <property type="match status" value="1"/>
</dbReference>
<dbReference type="eggNOG" id="KOG2137">
    <property type="taxonomic scope" value="Eukaryota"/>
</dbReference>
<dbReference type="KEGG" id="mis:MICPUN_62005"/>
<sequence>MDLKSIKGALKSAAGKASKAAHEAGISAYASAKGAVANAASTATGALRCTREYDLDAPVAASGGPGCLFTVVDATRRCKGGATSKAAAAAAAAADPTTPNSRVSVWLLDKRALTEDGRHSKEEVEQMLQLIRDDASRMLKLRHPGVLRLEQPLEETRTHLALVTEPVFASAADILAKGANLAGKRRERAKSLEQATGGGAVGAAGADSSSGRGPSRGETEGARLAATKLSQLEVKHGAAALAGALRFIHESAGLVLRGLNPGCVVVTSRGDWKIGVGAFAHARGGTDGGNQADFYLGPSGAVNKPLNVGYGSSDSEAFVTGPLPLVPPAGYVAPELVLGAMKGGYVGAGVAEPTGSADVFSLGAIVHELAGNPPLLGEACCASVGGGDVGEGEYRRGLANARFVGGCASVVSRMCAEDPGKRIGSADVTSDAWFANDVGLAALRELDGFIQSDVLSRAAFLQSLQGRWDLFDARVTQYRVLPPLLTELRTPELQPLVLPLILNLAERQTPTDFSEWTLPHLAPLLATATGHTLGTILKSTAAFADRVPSPETFELYVLPAVLRGVAAPEVLVQEEALRQVTAAAHKVTPETLRCTVVPLLHKTAVDTTAAAVRVNALVALGKIAPCFAVPEFDATLDALHRIAANDRAAATVMCVLGVADAMGKVGGVNLIASRCLPLACPLMLAPGLNRAQIGTVSRVLGGMLRRVEEARVATAPPAPPPPKRPPASVEATAASGGIGGIGGGADPFAASGAATDLLRGANANANAGEGTLATRKVGGTPIIRGSTPMRLTPPPGAVPRVSSATEQLTAALSAGDNLETLFTDLGYRPEPPGPMFAGMNVHPGVGAGAGRTGRGAVDAKEFSLL</sequence>
<feature type="region of interest" description="Disordered" evidence="1">
    <location>
        <begin position="186"/>
        <end position="221"/>
    </location>
</feature>
<name>C1FH95_MICCC</name>
<protein>
    <recommendedName>
        <fullName evidence="2">Protein kinase domain-containing protein</fullName>
    </recommendedName>
</protein>
<dbReference type="PANTHER" id="PTHR12984:SF6">
    <property type="entry name" value="SCY1-LIKE PROTEIN 2"/>
    <property type="match status" value="1"/>
</dbReference>
<dbReference type="EMBL" id="CP001576">
    <property type="protein sequence ID" value="ACO70060.1"/>
    <property type="molecule type" value="Genomic_DNA"/>
</dbReference>
<dbReference type="InterPro" id="IPR000719">
    <property type="entry name" value="Prot_kinase_dom"/>
</dbReference>
<dbReference type="GeneID" id="8247079"/>
<feature type="region of interest" description="Disordered" evidence="1">
    <location>
        <begin position="778"/>
        <end position="800"/>
    </location>
</feature>
<keyword evidence="4" id="KW-1185">Reference proteome</keyword>
<gene>
    <name evidence="3" type="ORF">MICPUN_62005</name>
</gene>
<dbReference type="Proteomes" id="UP000002009">
    <property type="component" value="Chromosome 10"/>
</dbReference>
<dbReference type="InterPro" id="IPR011989">
    <property type="entry name" value="ARM-like"/>
</dbReference>
<dbReference type="InterPro" id="IPR011009">
    <property type="entry name" value="Kinase-like_dom_sf"/>
</dbReference>
<dbReference type="FunCoup" id="C1FH95">
    <property type="interactions" value="1682"/>
</dbReference>
<dbReference type="GO" id="GO:0005524">
    <property type="term" value="F:ATP binding"/>
    <property type="evidence" value="ECO:0007669"/>
    <property type="project" value="InterPro"/>
</dbReference>
<dbReference type="GO" id="GO:0004672">
    <property type="term" value="F:protein kinase activity"/>
    <property type="evidence" value="ECO:0007669"/>
    <property type="project" value="InterPro"/>
</dbReference>
<dbReference type="PANTHER" id="PTHR12984">
    <property type="entry name" value="SCY1-RELATED S/T PROTEIN KINASE-LIKE"/>
    <property type="match status" value="1"/>
</dbReference>
<dbReference type="AlphaFoldDB" id="C1FH95"/>
<evidence type="ECO:0000256" key="1">
    <source>
        <dbReference type="SAM" id="MobiDB-lite"/>
    </source>
</evidence>